<evidence type="ECO:0000313" key="2">
    <source>
        <dbReference type="EMBL" id="CEM06626.1"/>
    </source>
</evidence>
<proteinExistence type="predicted"/>
<dbReference type="AlphaFoldDB" id="A0A0G4F328"/>
<organism evidence="2 3">
    <name type="scientific">Vitrella brassicaformis (strain CCMP3155)</name>
    <dbReference type="NCBI Taxonomy" id="1169540"/>
    <lineage>
        <taxon>Eukaryota</taxon>
        <taxon>Sar</taxon>
        <taxon>Alveolata</taxon>
        <taxon>Colpodellida</taxon>
        <taxon>Vitrellaceae</taxon>
        <taxon>Vitrella</taxon>
    </lineage>
</organism>
<feature type="region of interest" description="Disordered" evidence="1">
    <location>
        <begin position="172"/>
        <end position="202"/>
    </location>
</feature>
<evidence type="ECO:0000256" key="1">
    <source>
        <dbReference type="SAM" id="MobiDB-lite"/>
    </source>
</evidence>
<accession>A0A0G4F328</accession>
<gene>
    <name evidence="2" type="ORF">Vbra_14398</name>
</gene>
<keyword evidence="3" id="KW-1185">Reference proteome</keyword>
<dbReference type="EMBL" id="CDMY01000367">
    <property type="protein sequence ID" value="CEM06626.1"/>
    <property type="molecule type" value="Genomic_DNA"/>
</dbReference>
<dbReference type="InParanoid" id="A0A0G4F328"/>
<protein>
    <submittedName>
        <fullName evidence="2">Uncharacterized protein</fullName>
    </submittedName>
</protein>
<reference evidence="2 3" key="1">
    <citation type="submission" date="2014-11" db="EMBL/GenBank/DDBJ databases">
        <authorList>
            <person name="Zhu J."/>
            <person name="Qi W."/>
            <person name="Song R."/>
        </authorList>
    </citation>
    <scope>NUCLEOTIDE SEQUENCE [LARGE SCALE GENOMIC DNA]</scope>
</reference>
<dbReference type="Proteomes" id="UP000041254">
    <property type="component" value="Unassembled WGS sequence"/>
</dbReference>
<name>A0A0G4F328_VITBC</name>
<evidence type="ECO:0000313" key="3">
    <source>
        <dbReference type="Proteomes" id="UP000041254"/>
    </source>
</evidence>
<sequence>MDGQGGGRQELRDVYEQLRWVKAQLPRLEAQLAGHVDRLDDVVNFYPSIWQLDPPPLPSLPLQLRCGLTGLRSSLKVLLDHNELIAEKLTVDEERPAHHADWLVEAQLNMKLITKLEEVRDERLKLEREVVRRCGGWPMGSNGIYWQRASAPDSDSPPPPAAAAAVAAVAAAESGSVSSDEDDDSGNGDVDLSLTEGEGEAEPTLSIPIAAASPPGLKCIQEIRKQIPAQLLKAEKILGDPHRFILPGAGEFVAMLSSAVGMVSSASEVLDAAIKPLLPIATGWKPPAQPYGRPCLDGLLQSVVSGVLVGFLEAADVAKTSLTNQTIHSQVRCRASLDGLPGGLFVQGIAAFFSTKAAARLCRVSRDLRTQIMSKETGILQHFIIASGDKYTPQQRTLLKQRLTSVKAATIEARSDKELSASVLAANSSTLTRLSIKGTPNERPMSVFAHWGRRAFINVDQLSVTSDAWLAYFKRDGWTFPGLLTLHIDSSRSEWVQHIIKTSPKLKTITGYLSASAAGDSGYFVHFMRRLPRAECDNNCENFLTSLNSCPPIASLPNLNVDAFTDPSKALTPLSMVKNALSAQWGKPSMLGVPKKLRFAIETVRVGADFNDQVHSFPRGPGSFGIPSFLSWAQSSSCQIEWECDHMWLSCESDKTAVSFAPPPDRTAARFIGQLATKIDKVTYEGGLLALHDDWSDHLYFPEASKLEIYANKPSQDIPTMAPWLADRDASGKSSRFPNVTKLEVEVGCIQGMGRGMGQEERDEYEQRPPLPHTPGALLGSLRAVEDVELMTSSLGIVREVVLCLPARVSSLFVFCAACLSELPADAPAPAYPRIDMLIMKAGRAKGHAVLDEQPLTSYACVRGCVRLICAMRPLAFTLTALADMSAGSEAFVEGCLSGCEGEIEALYEITVRRIDVHENRYRLQGRLLQGPACSGFG</sequence>
<dbReference type="PhylomeDB" id="A0A0G4F328"/>
<dbReference type="VEuPathDB" id="CryptoDB:Vbra_14398"/>